<name>A0A7W4K6Y0_9PROT</name>
<reference evidence="4 5" key="1">
    <citation type="submission" date="2020-04" db="EMBL/GenBank/DDBJ databases">
        <title>Description of novel Gluconacetobacter.</title>
        <authorList>
            <person name="Sombolestani A."/>
        </authorList>
    </citation>
    <scope>NUCLEOTIDE SEQUENCE [LARGE SCALE GENOMIC DNA]</scope>
    <source>
        <strain evidence="4 5">LMG 27802</strain>
    </source>
</reference>
<feature type="region of interest" description="Disordered" evidence="2">
    <location>
        <begin position="1"/>
        <end position="59"/>
    </location>
</feature>
<dbReference type="Proteomes" id="UP000578030">
    <property type="component" value="Unassembled WGS sequence"/>
</dbReference>
<accession>A0A7W4K6Y0</accession>
<organism evidence="4 5">
    <name type="scientific">Gluconacetobacter tumulisoli</name>
    <dbReference type="NCBI Taxonomy" id="1286189"/>
    <lineage>
        <taxon>Bacteria</taxon>
        <taxon>Pseudomonadati</taxon>
        <taxon>Pseudomonadota</taxon>
        <taxon>Alphaproteobacteria</taxon>
        <taxon>Acetobacterales</taxon>
        <taxon>Acetobacteraceae</taxon>
        <taxon>Gluconacetobacter</taxon>
    </lineage>
</organism>
<sequence>MGELRDKVKGHADTMLGEVKRGIGKATNNPELEAKGAAQKVKGQAGKTKGAMKGALNKL</sequence>
<dbReference type="Pfam" id="PF05532">
    <property type="entry name" value="CsbD"/>
    <property type="match status" value="1"/>
</dbReference>
<dbReference type="SUPFAM" id="SSF69047">
    <property type="entry name" value="Hypothetical protein YjbJ"/>
    <property type="match status" value="1"/>
</dbReference>
<comment type="caution">
    <text evidence="4">The sequence shown here is derived from an EMBL/GenBank/DDBJ whole genome shotgun (WGS) entry which is preliminary data.</text>
</comment>
<feature type="compositionally biased region" description="Low complexity" evidence="2">
    <location>
        <begin position="35"/>
        <end position="51"/>
    </location>
</feature>
<evidence type="ECO:0000259" key="3">
    <source>
        <dbReference type="Pfam" id="PF05532"/>
    </source>
</evidence>
<evidence type="ECO:0000313" key="4">
    <source>
        <dbReference type="EMBL" id="MBB2201509.1"/>
    </source>
</evidence>
<gene>
    <name evidence="4" type="ORF">HLH28_07935</name>
</gene>
<protein>
    <submittedName>
        <fullName evidence="4">CsbD family protein</fullName>
    </submittedName>
</protein>
<evidence type="ECO:0000256" key="2">
    <source>
        <dbReference type="SAM" id="MobiDB-lite"/>
    </source>
</evidence>
<dbReference type="EMBL" id="JABEQM010000005">
    <property type="protein sequence ID" value="MBB2201509.1"/>
    <property type="molecule type" value="Genomic_DNA"/>
</dbReference>
<feature type="domain" description="CsbD-like" evidence="3">
    <location>
        <begin position="6"/>
        <end position="57"/>
    </location>
</feature>
<evidence type="ECO:0000313" key="5">
    <source>
        <dbReference type="Proteomes" id="UP000578030"/>
    </source>
</evidence>
<proteinExistence type="inferred from homology"/>
<keyword evidence="5" id="KW-1185">Reference proteome</keyword>
<dbReference type="InterPro" id="IPR036629">
    <property type="entry name" value="YjbJ_sf"/>
</dbReference>
<evidence type="ECO:0000256" key="1">
    <source>
        <dbReference type="ARBA" id="ARBA00009129"/>
    </source>
</evidence>
<comment type="similarity">
    <text evidence="1">Belongs to the UPF0337 (CsbD) family.</text>
</comment>
<dbReference type="RefSeq" id="WP_182957182.1">
    <property type="nucleotide sequence ID" value="NZ_JABEQM010000005.1"/>
</dbReference>
<dbReference type="InterPro" id="IPR008462">
    <property type="entry name" value="CsbD"/>
</dbReference>
<dbReference type="AlphaFoldDB" id="A0A7W4K6Y0"/>
<feature type="compositionally biased region" description="Basic and acidic residues" evidence="2">
    <location>
        <begin position="1"/>
        <end position="12"/>
    </location>
</feature>